<dbReference type="InterPro" id="IPR046657">
    <property type="entry name" value="DUF6766"/>
</dbReference>
<keyword evidence="1" id="KW-0812">Transmembrane</keyword>
<sequence length="219" mass="25050">MKKFLRENSLSLVFIFLTVVTLGGQIIVGWHEFNDELSDYGQPSITLPTYLTSGHCIESVFENWESEFLQMGLYVLLTVSLYQKGSSESKSLSEPEEVDREPSPKRKGAPWPVRRGGWVLKLYQNSLSIAFFLLFVVSFWLHALGGLKQYNTEQTLKGKSELLTFWQFMGTSEFWFQSLQNWQSEFLSVLSIVVLSIYLRQKGSPESKPVDASHDETGE</sequence>
<evidence type="ECO:0000256" key="1">
    <source>
        <dbReference type="SAM" id="Phobius"/>
    </source>
</evidence>
<keyword evidence="3" id="KW-1185">Reference proteome</keyword>
<name>A0A927AVB7_9BACT</name>
<feature type="transmembrane region" description="Helical" evidence="1">
    <location>
        <begin position="122"/>
        <end position="141"/>
    </location>
</feature>
<proteinExistence type="predicted"/>
<reference evidence="2" key="1">
    <citation type="submission" date="2020-09" db="EMBL/GenBank/DDBJ databases">
        <authorList>
            <person name="Kim M.K."/>
        </authorList>
    </citation>
    <scope>NUCLEOTIDE SEQUENCE</scope>
    <source>
        <strain evidence="2">BT702</strain>
    </source>
</reference>
<keyword evidence="1" id="KW-0472">Membrane</keyword>
<evidence type="ECO:0008006" key="4">
    <source>
        <dbReference type="Google" id="ProtNLM"/>
    </source>
</evidence>
<accession>A0A927AVB7</accession>
<dbReference type="RefSeq" id="WP_190892228.1">
    <property type="nucleotide sequence ID" value="NZ_JACWZY010000044.1"/>
</dbReference>
<dbReference type="Proteomes" id="UP000598820">
    <property type="component" value="Unassembled WGS sequence"/>
</dbReference>
<feature type="transmembrane region" description="Helical" evidence="1">
    <location>
        <begin position="12"/>
        <end position="30"/>
    </location>
</feature>
<organism evidence="2 3">
    <name type="scientific">Spirosoma profusum</name>
    <dbReference type="NCBI Taxonomy" id="2771354"/>
    <lineage>
        <taxon>Bacteria</taxon>
        <taxon>Pseudomonadati</taxon>
        <taxon>Bacteroidota</taxon>
        <taxon>Cytophagia</taxon>
        <taxon>Cytophagales</taxon>
        <taxon>Cytophagaceae</taxon>
        <taxon>Spirosoma</taxon>
    </lineage>
</organism>
<protein>
    <recommendedName>
        <fullName evidence="4">Transmembrane protein</fullName>
    </recommendedName>
</protein>
<comment type="caution">
    <text evidence="2">The sequence shown here is derived from an EMBL/GenBank/DDBJ whole genome shotgun (WGS) entry which is preliminary data.</text>
</comment>
<gene>
    <name evidence="2" type="ORF">IC229_30975</name>
</gene>
<dbReference type="AlphaFoldDB" id="A0A927AVB7"/>
<keyword evidence="1" id="KW-1133">Transmembrane helix</keyword>
<dbReference type="EMBL" id="JACWZY010000044">
    <property type="protein sequence ID" value="MBD2705090.1"/>
    <property type="molecule type" value="Genomic_DNA"/>
</dbReference>
<dbReference type="Pfam" id="PF20554">
    <property type="entry name" value="DUF6766"/>
    <property type="match status" value="1"/>
</dbReference>
<evidence type="ECO:0000313" key="2">
    <source>
        <dbReference type="EMBL" id="MBD2705090.1"/>
    </source>
</evidence>
<evidence type="ECO:0000313" key="3">
    <source>
        <dbReference type="Proteomes" id="UP000598820"/>
    </source>
</evidence>